<dbReference type="GO" id="GO:0006935">
    <property type="term" value="P:chemotaxis"/>
    <property type="evidence" value="ECO:0007669"/>
    <property type="project" value="UniProtKB-KW"/>
</dbReference>
<evidence type="ECO:0000313" key="5">
    <source>
        <dbReference type="Proteomes" id="UP000199068"/>
    </source>
</evidence>
<evidence type="ECO:0000259" key="3">
    <source>
        <dbReference type="Pfam" id="PF04509"/>
    </source>
</evidence>
<dbReference type="AlphaFoldDB" id="A0A1G9PDA1"/>
<organism evidence="4 5">
    <name type="scientific">Romboutsia lituseburensis DSM 797</name>
    <dbReference type="NCBI Taxonomy" id="1121325"/>
    <lineage>
        <taxon>Bacteria</taxon>
        <taxon>Bacillati</taxon>
        <taxon>Bacillota</taxon>
        <taxon>Clostridia</taxon>
        <taxon>Peptostreptococcales</taxon>
        <taxon>Peptostreptococcaceae</taxon>
        <taxon>Romboutsia</taxon>
    </lineage>
</organism>
<dbReference type="RefSeq" id="WP_092725702.1">
    <property type="nucleotide sequence ID" value="NZ_FNGW01000004.1"/>
</dbReference>
<dbReference type="InterPro" id="IPR028976">
    <property type="entry name" value="CheC-like_sf"/>
</dbReference>
<accession>A0A1G9PDA1</accession>
<dbReference type="Proteomes" id="UP000199068">
    <property type="component" value="Unassembled WGS sequence"/>
</dbReference>
<dbReference type="CDD" id="cd17909">
    <property type="entry name" value="CheC_ClassI"/>
    <property type="match status" value="1"/>
</dbReference>
<name>A0A1G9PDA1_9FIRM</name>
<dbReference type="Gene3D" id="3.40.1550.10">
    <property type="entry name" value="CheC-like"/>
    <property type="match status" value="1"/>
</dbReference>
<evidence type="ECO:0000313" key="4">
    <source>
        <dbReference type="EMBL" id="SDL96704.1"/>
    </source>
</evidence>
<reference evidence="4 5" key="1">
    <citation type="submission" date="2016-10" db="EMBL/GenBank/DDBJ databases">
        <authorList>
            <person name="de Groot N.N."/>
        </authorList>
    </citation>
    <scope>NUCLEOTIDE SEQUENCE [LARGE SCALE GENOMIC DNA]</scope>
    <source>
        <strain evidence="4 5">DSM 797</strain>
    </source>
</reference>
<dbReference type="InterPro" id="IPR007597">
    <property type="entry name" value="CheC"/>
</dbReference>
<dbReference type="STRING" id="1121325.SAMN04515677_104312"/>
<dbReference type="GO" id="GO:0016787">
    <property type="term" value="F:hydrolase activity"/>
    <property type="evidence" value="ECO:0007669"/>
    <property type="project" value="UniProtKB-KW"/>
</dbReference>
<evidence type="ECO:0000256" key="1">
    <source>
        <dbReference type="ARBA" id="ARBA00022500"/>
    </source>
</evidence>
<protein>
    <submittedName>
        <fullName evidence="4">Chemotaxis protein CheC</fullName>
    </submittedName>
</protein>
<dbReference type="Pfam" id="PF04509">
    <property type="entry name" value="CheC"/>
    <property type="match status" value="1"/>
</dbReference>
<keyword evidence="5" id="KW-1185">Reference proteome</keyword>
<dbReference type="SUPFAM" id="SSF103039">
    <property type="entry name" value="CheC-like"/>
    <property type="match status" value="1"/>
</dbReference>
<feature type="domain" description="CheC-like protein" evidence="3">
    <location>
        <begin position="111"/>
        <end position="143"/>
    </location>
</feature>
<dbReference type="InterPro" id="IPR050992">
    <property type="entry name" value="CheZ_family_phosphatases"/>
</dbReference>
<gene>
    <name evidence="4" type="ORF">SAMN04515677_104312</name>
</gene>
<keyword evidence="1" id="KW-0145">Chemotaxis</keyword>
<proteinExistence type="predicted"/>
<evidence type="ECO:0000256" key="2">
    <source>
        <dbReference type="ARBA" id="ARBA00022801"/>
    </source>
</evidence>
<dbReference type="PANTHER" id="PTHR43693">
    <property type="entry name" value="PROTEIN PHOSPHATASE CHEZ"/>
    <property type="match status" value="1"/>
</dbReference>
<dbReference type="PANTHER" id="PTHR43693:SF1">
    <property type="entry name" value="PROTEIN PHOSPHATASE CHEZ"/>
    <property type="match status" value="1"/>
</dbReference>
<dbReference type="EMBL" id="FNGW01000004">
    <property type="protein sequence ID" value="SDL96704.1"/>
    <property type="molecule type" value="Genomic_DNA"/>
</dbReference>
<keyword evidence="2" id="KW-0378">Hydrolase</keyword>
<sequence>MEFGCDKLNVFREISNIGSGNASTSLSMMVDEIVNIGLPNGEMVKFSDITNSYNSAEELVVGAVLELSEDIDGFVMFIMKVDSAFNLLSKITKQEIKCDRNDYEDVCKKLSSIGEICNILCGAYLTSISEMTNLSITPSVPYFSVDMVGAIMNLPASIYGQVFDSILCIETDFFTVDNQVEGKYYFIPKVDSCEKLLSALGFGI</sequence>